<dbReference type="SUPFAM" id="SSF54695">
    <property type="entry name" value="POZ domain"/>
    <property type="match status" value="1"/>
</dbReference>
<evidence type="ECO:0000313" key="4">
    <source>
        <dbReference type="Proteomes" id="UP000313359"/>
    </source>
</evidence>
<dbReference type="CDD" id="cd18186">
    <property type="entry name" value="BTB_POZ_ZBTB_KLHL-like"/>
    <property type="match status" value="1"/>
</dbReference>
<dbReference type="InterPro" id="IPR000210">
    <property type="entry name" value="BTB/POZ_dom"/>
</dbReference>
<dbReference type="Gene3D" id="3.30.710.10">
    <property type="entry name" value="Potassium Channel Kv1.1, Chain A"/>
    <property type="match status" value="1"/>
</dbReference>
<dbReference type="EMBL" id="ML122318">
    <property type="protein sequence ID" value="RPD53662.1"/>
    <property type="molecule type" value="Genomic_DNA"/>
</dbReference>
<protein>
    <recommendedName>
        <fullName evidence="2">BTB domain-containing protein</fullName>
    </recommendedName>
</protein>
<dbReference type="OrthoDB" id="3036049at2759"/>
<sequence length="356" mass="40131">MFASTSSKRPREDDVEASPAQTKKTCLDAYGFVRDGEFWYQDGTIILVARNVQFRVYKGILADHSSVFADMFSIPQPASPPAGALPLDCPVVYLDDIPEDIRYILRALYPKTYASLVSVEPQIATFDAISAYVRLGHKYQMDHLLAQALDFLRHYFPTDFEKWKTYKDYVPESWTPVQAIGVVNISRLTACGSILPAALSVCCTLEGSELLQGFERKDGTKEKLTEEDTALCFTALNKLTQASARVMLEAFAPFTSPECLSRKECQRGVQALLYSYTDDSRTIADHHPFRPWSYYTEGSRHALIICATCQRILRSRLENGQRRTWNQLPQLLGITVEGWSGQADEGEDEEYSESTP</sequence>
<dbReference type="Pfam" id="PF00651">
    <property type="entry name" value="BTB"/>
    <property type="match status" value="1"/>
</dbReference>
<feature type="domain" description="BTB" evidence="2">
    <location>
        <begin position="43"/>
        <end position="109"/>
    </location>
</feature>
<dbReference type="Proteomes" id="UP000313359">
    <property type="component" value="Unassembled WGS sequence"/>
</dbReference>
<dbReference type="STRING" id="1328759.A0A5C2RPY4"/>
<proteinExistence type="predicted"/>
<keyword evidence="4" id="KW-1185">Reference proteome</keyword>
<feature type="region of interest" description="Disordered" evidence="1">
    <location>
        <begin position="1"/>
        <end position="20"/>
    </location>
</feature>
<reference evidence="3" key="1">
    <citation type="journal article" date="2018" name="Genome Biol. Evol.">
        <title>Genomics and development of Lentinus tigrinus, a white-rot wood-decaying mushroom with dimorphic fruiting bodies.</title>
        <authorList>
            <person name="Wu B."/>
            <person name="Xu Z."/>
            <person name="Knudson A."/>
            <person name="Carlson A."/>
            <person name="Chen N."/>
            <person name="Kovaka S."/>
            <person name="LaButti K."/>
            <person name="Lipzen A."/>
            <person name="Pennachio C."/>
            <person name="Riley R."/>
            <person name="Schakwitz W."/>
            <person name="Umezawa K."/>
            <person name="Ohm R.A."/>
            <person name="Grigoriev I.V."/>
            <person name="Nagy L.G."/>
            <person name="Gibbons J."/>
            <person name="Hibbett D."/>
        </authorList>
    </citation>
    <scope>NUCLEOTIDE SEQUENCE [LARGE SCALE GENOMIC DNA]</scope>
    <source>
        <strain evidence="3">ALCF2SS1-6</strain>
    </source>
</reference>
<evidence type="ECO:0000256" key="1">
    <source>
        <dbReference type="SAM" id="MobiDB-lite"/>
    </source>
</evidence>
<evidence type="ECO:0000259" key="2">
    <source>
        <dbReference type="PROSITE" id="PS50097"/>
    </source>
</evidence>
<accession>A0A5C2RPY4</accession>
<dbReference type="PROSITE" id="PS50097">
    <property type="entry name" value="BTB"/>
    <property type="match status" value="1"/>
</dbReference>
<evidence type="ECO:0000313" key="3">
    <source>
        <dbReference type="EMBL" id="RPD53662.1"/>
    </source>
</evidence>
<dbReference type="InterPro" id="IPR011333">
    <property type="entry name" value="SKP1/BTB/POZ_sf"/>
</dbReference>
<dbReference type="AlphaFoldDB" id="A0A5C2RPY4"/>
<gene>
    <name evidence="3" type="ORF">L227DRAFT_535741</name>
</gene>
<name>A0A5C2RPY4_9APHY</name>
<dbReference type="SMART" id="SM00225">
    <property type="entry name" value="BTB"/>
    <property type="match status" value="1"/>
</dbReference>
<organism evidence="3 4">
    <name type="scientific">Lentinus tigrinus ALCF2SS1-6</name>
    <dbReference type="NCBI Taxonomy" id="1328759"/>
    <lineage>
        <taxon>Eukaryota</taxon>
        <taxon>Fungi</taxon>
        <taxon>Dikarya</taxon>
        <taxon>Basidiomycota</taxon>
        <taxon>Agaricomycotina</taxon>
        <taxon>Agaricomycetes</taxon>
        <taxon>Polyporales</taxon>
        <taxon>Polyporaceae</taxon>
        <taxon>Lentinus</taxon>
    </lineage>
</organism>